<feature type="transmembrane region" description="Helical" evidence="1">
    <location>
        <begin position="83"/>
        <end position="107"/>
    </location>
</feature>
<proteinExistence type="predicted"/>
<feature type="transmembrane region" description="Helical" evidence="1">
    <location>
        <begin position="57"/>
        <end position="76"/>
    </location>
</feature>
<accession>A0A161RSA7</accession>
<name>A0A161RSA7_BACCE</name>
<feature type="transmembrane region" description="Helical" evidence="1">
    <location>
        <begin position="34"/>
        <end position="51"/>
    </location>
</feature>
<evidence type="ECO:0000313" key="3">
    <source>
        <dbReference type="Proteomes" id="UP000076501"/>
    </source>
</evidence>
<evidence type="ECO:0000313" key="2">
    <source>
        <dbReference type="EMBL" id="KZD27310.1"/>
    </source>
</evidence>
<comment type="caution">
    <text evidence="2">The sequence shown here is derived from an EMBL/GenBank/DDBJ whole genome shotgun (WGS) entry which is preliminary data.</text>
</comment>
<feature type="transmembrane region" description="Helical" evidence="1">
    <location>
        <begin position="119"/>
        <end position="144"/>
    </location>
</feature>
<dbReference type="AlphaFoldDB" id="A0A161RSA7"/>
<protein>
    <recommendedName>
        <fullName evidence="4">Yip1 domain-containing protein</fullName>
    </recommendedName>
</protein>
<gene>
    <name evidence="2" type="ORF">B4082_5462</name>
</gene>
<evidence type="ECO:0008006" key="4">
    <source>
        <dbReference type="Google" id="ProtNLM"/>
    </source>
</evidence>
<dbReference type="Proteomes" id="UP000076501">
    <property type="component" value="Unassembled WGS sequence"/>
</dbReference>
<sequence length="155" mass="17175">MASINIYTYAGEEPLIDVTTSISFSFTTSVWPKILNIFSTSFISFSVTISLKDNADIPSPTSTGVLGITLITFNFLSNSFSVLLILFPAAIVTTITSFFIWSFIWLITDVYRSGLIDKIKMSALLATSLLLVVIVMPYLSLAFFKLLTFKSEQII</sequence>
<reference evidence="2 3" key="1">
    <citation type="submission" date="2015-09" db="EMBL/GenBank/DDBJ databases">
        <title>Bacillus cereus food isolates.</title>
        <authorList>
            <person name="Boekhorst J."/>
        </authorList>
    </citation>
    <scope>NUCLEOTIDE SEQUENCE [LARGE SCALE GENOMIC DNA]</scope>
    <source>
        <strain evidence="2 3">B4082</strain>
    </source>
</reference>
<keyword evidence="1" id="KW-0472">Membrane</keyword>
<keyword evidence="1" id="KW-0812">Transmembrane</keyword>
<organism evidence="2 3">
    <name type="scientific">Bacillus cereus</name>
    <dbReference type="NCBI Taxonomy" id="1396"/>
    <lineage>
        <taxon>Bacteria</taxon>
        <taxon>Bacillati</taxon>
        <taxon>Bacillota</taxon>
        <taxon>Bacilli</taxon>
        <taxon>Bacillales</taxon>
        <taxon>Bacillaceae</taxon>
        <taxon>Bacillus</taxon>
        <taxon>Bacillus cereus group</taxon>
    </lineage>
</organism>
<dbReference type="EMBL" id="LJKA01000075">
    <property type="protein sequence ID" value="KZD27310.1"/>
    <property type="molecule type" value="Genomic_DNA"/>
</dbReference>
<evidence type="ECO:0000256" key="1">
    <source>
        <dbReference type="SAM" id="Phobius"/>
    </source>
</evidence>
<keyword evidence="1" id="KW-1133">Transmembrane helix</keyword>